<sequence length="664" mass="74741">MFLDRRRHGSPTNLPVVELIDDCGICTQKIDRDVLATALLGEQGHMVYLGRTAVFPFPDDEVVDLNSSRTKVDAYLDQKILSCPLSPRLACERLWEAALARRPWPWHADVAPFCQSSQNIMCPEAMERVASIYNMHQLANLPAELVEQIQAYSPGYTTFWGSVAAMTVASCLSNITPLDEQHTVFDRILYWERGGRIQNSGPAGPEDVLRLEYDMDGVRRIERLPRRPDFKRLENLNGKLGWAIVELDDEDDRGIAPFCKDGYLRFNTNGHSRTHRIWSTPTPPVSYESCWVSTCQELPPSAHQKGYLADLASVSGLTFNYNDDDLCGIHLHRGKDIQALFWNPWCTPDKAACFFLPVDGKDKIMAIGVRAYWNALVIIVKKHLSGMTVIGLPCHKPDFYEEQGIERDYYEEFYGQGPPCPSQGNGENFNLETFTWGAREPQALVVSLAGSNEYVTMLGGCRYEPPEDWVSGWQEGKQLSISHRFPRTLPWGGLCFYTHAPLNGVVAAQPYYSSQTLDNNRDVNEDPYCSGFILHYENGGSRVVGQVRLIDANRSIAGEVIHMPKLICLEYMEDGEDEDGGKEAERQRVHFLTQADIDSGGHPVHKNSPVERCPWFAAAASKDPNHEWNHQCYPLDGEIDWWFTEKDAFRVTITGAGGGVGEGR</sequence>
<dbReference type="Proteomes" id="UP001281003">
    <property type="component" value="Unassembled WGS sequence"/>
</dbReference>
<protein>
    <submittedName>
        <fullName evidence="1">Uncharacterized protein</fullName>
    </submittedName>
</protein>
<name>A0AAE0PIB9_SORBR</name>
<reference evidence="1" key="2">
    <citation type="submission" date="2023-07" db="EMBL/GenBank/DDBJ databases">
        <authorList>
            <consortium name="Lawrence Berkeley National Laboratory"/>
            <person name="Haridas S."/>
            <person name="Hensen N."/>
            <person name="Bonometti L."/>
            <person name="Westerberg I."/>
            <person name="Brannstrom I.O."/>
            <person name="Guillou S."/>
            <person name="Cros-Aarteil S."/>
            <person name="Calhoun S."/>
            <person name="Kuo A."/>
            <person name="Mondo S."/>
            <person name="Pangilinan J."/>
            <person name="Riley R."/>
            <person name="LaButti K."/>
            <person name="Andreopoulos B."/>
            <person name="Lipzen A."/>
            <person name="Chen C."/>
            <person name="Yanf M."/>
            <person name="Daum C."/>
            <person name="Ng V."/>
            <person name="Clum A."/>
            <person name="Steindorff A."/>
            <person name="Ohm R."/>
            <person name="Martin F."/>
            <person name="Silar P."/>
            <person name="Natvig D."/>
            <person name="Lalanne C."/>
            <person name="Gautier V."/>
            <person name="Ament-velasquez S.L."/>
            <person name="Kruys A."/>
            <person name="Hutchinson M.I."/>
            <person name="Powell A.J."/>
            <person name="Barry K."/>
            <person name="Miller A.N."/>
            <person name="Grigoriev I.V."/>
            <person name="Debuchy R."/>
            <person name="Gladieux P."/>
            <person name="Thoren M.H."/>
            <person name="Johannesson H."/>
        </authorList>
    </citation>
    <scope>NUCLEOTIDE SEQUENCE</scope>
    <source>
        <strain evidence="1">FGSC 1904</strain>
    </source>
</reference>
<keyword evidence="2" id="KW-1185">Reference proteome</keyword>
<comment type="caution">
    <text evidence="1">The sequence shown here is derived from an EMBL/GenBank/DDBJ whole genome shotgun (WGS) entry which is preliminary data.</text>
</comment>
<organism evidence="1 2">
    <name type="scientific">Sordaria brevicollis</name>
    <dbReference type="NCBI Taxonomy" id="83679"/>
    <lineage>
        <taxon>Eukaryota</taxon>
        <taxon>Fungi</taxon>
        <taxon>Dikarya</taxon>
        <taxon>Ascomycota</taxon>
        <taxon>Pezizomycotina</taxon>
        <taxon>Sordariomycetes</taxon>
        <taxon>Sordariomycetidae</taxon>
        <taxon>Sordariales</taxon>
        <taxon>Sordariaceae</taxon>
        <taxon>Sordaria</taxon>
    </lineage>
</organism>
<gene>
    <name evidence="1" type="ORF">B0T20DRAFT_349963</name>
</gene>
<accession>A0AAE0PIB9</accession>
<evidence type="ECO:0000313" key="2">
    <source>
        <dbReference type="Proteomes" id="UP001281003"/>
    </source>
</evidence>
<dbReference type="AlphaFoldDB" id="A0AAE0PIB9"/>
<reference evidence="1" key="1">
    <citation type="journal article" date="2023" name="Mol. Phylogenet. Evol.">
        <title>Genome-scale phylogeny and comparative genomics of the fungal order Sordariales.</title>
        <authorList>
            <person name="Hensen N."/>
            <person name="Bonometti L."/>
            <person name="Westerberg I."/>
            <person name="Brannstrom I.O."/>
            <person name="Guillou S."/>
            <person name="Cros-Aarteil S."/>
            <person name="Calhoun S."/>
            <person name="Haridas S."/>
            <person name="Kuo A."/>
            <person name="Mondo S."/>
            <person name="Pangilinan J."/>
            <person name="Riley R."/>
            <person name="LaButti K."/>
            <person name="Andreopoulos B."/>
            <person name="Lipzen A."/>
            <person name="Chen C."/>
            <person name="Yan M."/>
            <person name="Daum C."/>
            <person name="Ng V."/>
            <person name="Clum A."/>
            <person name="Steindorff A."/>
            <person name="Ohm R.A."/>
            <person name="Martin F."/>
            <person name="Silar P."/>
            <person name="Natvig D.O."/>
            <person name="Lalanne C."/>
            <person name="Gautier V."/>
            <person name="Ament-Velasquez S.L."/>
            <person name="Kruys A."/>
            <person name="Hutchinson M.I."/>
            <person name="Powell A.J."/>
            <person name="Barry K."/>
            <person name="Miller A.N."/>
            <person name="Grigoriev I.V."/>
            <person name="Debuchy R."/>
            <person name="Gladieux P."/>
            <person name="Hiltunen Thoren M."/>
            <person name="Johannesson H."/>
        </authorList>
    </citation>
    <scope>NUCLEOTIDE SEQUENCE</scope>
    <source>
        <strain evidence="1">FGSC 1904</strain>
    </source>
</reference>
<proteinExistence type="predicted"/>
<evidence type="ECO:0000313" key="1">
    <source>
        <dbReference type="EMBL" id="KAK3400349.1"/>
    </source>
</evidence>
<dbReference type="EMBL" id="JAUTDP010000004">
    <property type="protein sequence ID" value="KAK3400349.1"/>
    <property type="molecule type" value="Genomic_DNA"/>
</dbReference>